<evidence type="ECO:0000259" key="1">
    <source>
        <dbReference type="Pfam" id="PF07299"/>
    </source>
</evidence>
<dbReference type="Pfam" id="PF16571">
    <property type="entry name" value="FBP_C"/>
    <property type="match status" value="1"/>
</dbReference>
<dbReference type="RefSeq" id="WP_072828942.1">
    <property type="nucleotide sequence ID" value="NZ_FQXP01000003.1"/>
</dbReference>
<dbReference type="InterPro" id="IPR038344">
    <property type="entry name" value="EF-G_N_sf"/>
</dbReference>
<dbReference type="OrthoDB" id="1891078at2"/>
<dbReference type="EMBL" id="FQXP01000003">
    <property type="protein sequence ID" value="SHH35647.1"/>
    <property type="molecule type" value="Genomic_DNA"/>
</dbReference>
<protein>
    <submittedName>
        <fullName evidence="3">FBP C-terminal treble-clef zinc-finger</fullName>
    </submittedName>
</protein>
<dbReference type="AlphaFoldDB" id="A0A1M5SAN1"/>
<reference evidence="3 4" key="1">
    <citation type="submission" date="2016-11" db="EMBL/GenBank/DDBJ databases">
        <authorList>
            <person name="Jaros S."/>
            <person name="Januszkiewicz K."/>
            <person name="Wedrychowicz H."/>
        </authorList>
    </citation>
    <scope>NUCLEOTIDE SEQUENCE [LARGE SCALE GENOMIC DNA]</scope>
    <source>
        <strain evidence="3 4">DSM 3089</strain>
    </source>
</reference>
<keyword evidence="4" id="KW-1185">Reference proteome</keyword>
<organism evidence="3 4">
    <name type="scientific">Clostridium collagenovorans DSM 3089</name>
    <dbReference type="NCBI Taxonomy" id="1121306"/>
    <lineage>
        <taxon>Bacteria</taxon>
        <taxon>Bacillati</taxon>
        <taxon>Bacillota</taxon>
        <taxon>Clostridia</taxon>
        <taxon>Eubacteriales</taxon>
        <taxon>Clostridiaceae</taxon>
        <taxon>Clostridium</taxon>
    </lineage>
</organism>
<dbReference type="Proteomes" id="UP000184526">
    <property type="component" value="Unassembled WGS sequence"/>
</dbReference>
<keyword evidence="3" id="KW-0862">Zinc</keyword>
<dbReference type="Pfam" id="PF07299">
    <property type="entry name" value="EF-G-binding_N"/>
    <property type="match status" value="1"/>
</dbReference>
<evidence type="ECO:0000313" key="4">
    <source>
        <dbReference type="Proteomes" id="UP000184526"/>
    </source>
</evidence>
<evidence type="ECO:0000313" key="3">
    <source>
        <dbReference type="EMBL" id="SHH35647.1"/>
    </source>
</evidence>
<dbReference type="CDD" id="cd16342">
    <property type="entry name" value="FusC_FusB"/>
    <property type="match status" value="1"/>
</dbReference>
<name>A0A1M5SAN1_9CLOT</name>
<dbReference type="Gene3D" id="1.20.1280.250">
    <property type="match status" value="1"/>
</dbReference>
<feature type="domain" description="Elongation factor G-binding protein C-terminal treble-clef zinc-finger" evidence="2">
    <location>
        <begin position="98"/>
        <end position="208"/>
    </location>
</feature>
<feature type="domain" description="Elongation factor G-binding protein N-terminal" evidence="1">
    <location>
        <begin position="4"/>
        <end position="85"/>
    </location>
</feature>
<dbReference type="GO" id="GO:0008270">
    <property type="term" value="F:zinc ion binding"/>
    <property type="evidence" value="ECO:0007669"/>
    <property type="project" value="UniProtKB-KW"/>
</dbReference>
<dbReference type="STRING" id="1121306.SAMN02745196_00103"/>
<keyword evidence="3" id="KW-0863">Zinc-finger</keyword>
<keyword evidence="3" id="KW-0479">Metal-binding</keyword>
<evidence type="ECO:0000259" key="2">
    <source>
        <dbReference type="Pfam" id="PF16571"/>
    </source>
</evidence>
<dbReference type="InterPro" id="IPR032330">
    <property type="entry name" value="EF-G-binding_C"/>
</dbReference>
<sequence length="218" mass="24668">MEAFIKKHEFNYICKCLFDLNSTFRNCPDPMIVTTTKAHIQNKILNQFNTLTEDQKSILNIDKLIDPIKIDGYLKELDSYVYGMPKISSAALSKLFRKEKKLKLPKLNEDSKLVYLGWIDPGIKKLLIAYNLNGKLVGMSCRLSETNTSTANVCTLCNHVASENDVAFVSPICKTSSSNSDAYKSIGFHICLDSKKCNERITSTEKLEELLKEVNNIK</sequence>
<proteinExistence type="predicted"/>
<accession>A0A1M5SAN1</accession>
<dbReference type="InterPro" id="IPR010841">
    <property type="entry name" value="EF-G-binding_N"/>
</dbReference>
<gene>
    <name evidence="3" type="ORF">SAMN02745196_00103</name>
</gene>